<evidence type="ECO:0000259" key="9">
    <source>
        <dbReference type="PROSITE" id="PS51490"/>
    </source>
</evidence>
<keyword evidence="3 7" id="KW-0851">Voltage-gated channel</keyword>
<feature type="domain" description="KHA" evidence="9">
    <location>
        <begin position="361"/>
        <end position="435"/>
    </location>
</feature>
<keyword evidence="5 7" id="KW-0407">Ion channel</keyword>
<dbReference type="PROSITE" id="PS50088">
    <property type="entry name" value="ANK_REPEAT"/>
    <property type="match status" value="1"/>
</dbReference>
<keyword evidence="4 7" id="KW-0630">Potassium</keyword>
<evidence type="ECO:0000313" key="11">
    <source>
        <dbReference type="Proteomes" id="UP001141253"/>
    </source>
</evidence>
<dbReference type="PROSITE" id="PS51490">
    <property type="entry name" value="KHA"/>
    <property type="match status" value="1"/>
</dbReference>
<evidence type="ECO:0000256" key="7">
    <source>
        <dbReference type="RuleBase" id="RU369015"/>
    </source>
</evidence>
<reference evidence="10" key="2">
    <citation type="journal article" date="2023" name="Int. J. Mol. Sci.">
        <title>De Novo Assembly and Annotation of 11 Diverse Shrub Willow (Salix) Genomes Reveals Novel Gene Organization in Sex-Linked Regions.</title>
        <authorList>
            <person name="Hyden B."/>
            <person name="Feng K."/>
            <person name="Yates T.B."/>
            <person name="Jawdy S."/>
            <person name="Cereghino C."/>
            <person name="Smart L.B."/>
            <person name="Muchero W."/>
        </authorList>
    </citation>
    <scope>NUCLEOTIDE SEQUENCE</scope>
    <source>
        <tissue evidence="10">Shoot tip</tissue>
    </source>
</reference>
<sequence length="435" mass="49222">MYHLDQLPFEEVGVGQDGSEETVKLLPRNSSFGEISILCNIPQPYTVRVCELCRLLRIDKQSLSNILEIYFYDGRKILDNLLEGKESNLQYKHLESDITFHIGKQEAELALRVNSAAYHGDLYQLKGFIRAGADPNRTDYDGRSPLRWMSYTIAVPYVCKIVYLTIAFVFNSILPHLEVSKIPHFSLFKKELTLTSKINLETHHCWKPSKNGHDRVSSLLSKQGAILNIDDAGGVLCRAVARGDSDFLKRILSSGIDPNSKDYDHRTPLHVAASEGLYLMARLLIEAGASVFSKDRWGNTPLAEGRTCGNKNLIKLLEEAKSSQILEFHYSSHETTGYAFCHNEDNNSWYCQLQKKLLPKKCTVFPFHPWGAKEQRRPGVVLWIPLTMEELVKVASEKLQFPDGSCILSEDAGKILEVDMIDDGQKLYLTSDQTH</sequence>
<evidence type="ECO:0000313" key="10">
    <source>
        <dbReference type="EMBL" id="KAJ6396519.1"/>
    </source>
</evidence>
<evidence type="ECO:0000259" key="8">
    <source>
        <dbReference type="PROSITE" id="PS50042"/>
    </source>
</evidence>
<dbReference type="Pfam" id="PF12796">
    <property type="entry name" value="Ank_2"/>
    <property type="match status" value="1"/>
</dbReference>
<keyword evidence="7" id="KW-0813">Transport</keyword>
<dbReference type="InterPro" id="IPR000595">
    <property type="entry name" value="cNMP-bd_dom"/>
</dbReference>
<evidence type="ECO:0000256" key="2">
    <source>
        <dbReference type="ARBA" id="ARBA00022826"/>
    </source>
</evidence>
<gene>
    <name evidence="10" type="ORF">OIU77_021532</name>
</gene>
<evidence type="ECO:0000256" key="5">
    <source>
        <dbReference type="ARBA" id="ARBA00023303"/>
    </source>
</evidence>
<dbReference type="PROSITE" id="PS50042">
    <property type="entry name" value="CNMP_BINDING_3"/>
    <property type="match status" value="1"/>
</dbReference>
<organism evidence="10 11">
    <name type="scientific">Salix suchowensis</name>
    <dbReference type="NCBI Taxonomy" id="1278906"/>
    <lineage>
        <taxon>Eukaryota</taxon>
        <taxon>Viridiplantae</taxon>
        <taxon>Streptophyta</taxon>
        <taxon>Embryophyta</taxon>
        <taxon>Tracheophyta</taxon>
        <taxon>Spermatophyta</taxon>
        <taxon>Magnoliopsida</taxon>
        <taxon>eudicotyledons</taxon>
        <taxon>Gunneridae</taxon>
        <taxon>Pentapetalae</taxon>
        <taxon>rosids</taxon>
        <taxon>fabids</taxon>
        <taxon>Malpighiales</taxon>
        <taxon>Salicaceae</taxon>
        <taxon>Saliceae</taxon>
        <taxon>Salix</taxon>
    </lineage>
</organism>
<reference evidence="10" key="1">
    <citation type="submission" date="2022-10" db="EMBL/GenBank/DDBJ databases">
        <authorList>
            <person name="Hyden B.L."/>
            <person name="Feng K."/>
            <person name="Yates T."/>
            <person name="Jawdy S."/>
            <person name="Smart L.B."/>
            <person name="Muchero W."/>
        </authorList>
    </citation>
    <scope>NUCLEOTIDE SEQUENCE</scope>
    <source>
        <tissue evidence="10">Shoot tip</tissue>
    </source>
</reference>
<name>A0ABQ9CDF7_9ROSI</name>
<dbReference type="Pfam" id="PF00027">
    <property type="entry name" value="cNMP_binding"/>
    <property type="match status" value="1"/>
</dbReference>
<accession>A0ABQ9CDF7</accession>
<dbReference type="InterPro" id="IPR036770">
    <property type="entry name" value="Ankyrin_rpt-contain_sf"/>
</dbReference>
<dbReference type="Pfam" id="PF11834">
    <property type="entry name" value="KHA"/>
    <property type="match status" value="1"/>
</dbReference>
<dbReference type="Gene3D" id="2.60.120.10">
    <property type="entry name" value="Jelly Rolls"/>
    <property type="match status" value="1"/>
</dbReference>
<evidence type="ECO:0000256" key="3">
    <source>
        <dbReference type="ARBA" id="ARBA00022882"/>
    </source>
</evidence>
<evidence type="ECO:0000256" key="1">
    <source>
        <dbReference type="ARBA" id="ARBA00022538"/>
    </source>
</evidence>
<dbReference type="InterPro" id="IPR018490">
    <property type="entry name" value="cNMP-bd_dom_sf"/>
</dbReference>
<comment type="domain">
    <text evidence="7">The KHA domain (rich in hydrophobic and acidic residues) present in the C-terminal part is likely to be important for tetramerization.</text>
</comment>
<dbReference type="InterPro" id="IPR045319">
    <property type="entry name" value="KAT/AKT"/>
</dbReference>
<dbReference type="PROSITE" id="PS50297">
    <property type="entry name" value="ANK_REP_REGION"/>
    <property type="match status" value="1"/>
</dbReference>
<keyword evidence="2 7" id="KW-0631">Potassium channel</keyword>
<feature type="domain" description="Cyclic nucleotide-binding" evidence="8">
    <location>
        <begin position="1"/>
        <end position="84"/>
    </location>
</feature>
<keyword evidence="6" id="KW-0040">ANK repeat</keyword>
<keyword evidence="7" id="KW-0406">Ion transport</keyword>
<dbReference type="PANTHER" id="PTHR45743">
    <property type="entry name" value="POTASSIUM CHANNEL AKT1"/>
    <property type="match status" value="1"/>
</dbReference>
<comment type="subunit">
    <text evidence="7">The potassium channel is composed of a homo- or heterotetrameric complex of pore-forming subunits.</text>
</comment>
<comment type="subcellular location">
    <subcellularLocation>
        <location evidence="7">Membrane</location>
        <topology evidence="7">Multi-pass membrane protein</topology>
    </subcellularLocation>
</comment>
<dbReference type="Gene3D" id="1.25.40.20">
    <property type="entry name" value="Ankyrin repeat-containing domain"/>
    <property type="match status" value="2"/>
</dbReference>
<dbReference type="SUPFAM" id="SSF51206">
    <property type="entry name" value="cAMP-binding domain-like"/>
    <property type="match status" value="1"/>
</dbReference>
<keyword evidence="11" id="KW-1185">Reference proteome</keyword>
<feature type="repeat" description="ANK" evidence="6">
    <location>
        <begin position="264"/>
        <end position="296"/>
    </location>
</feature>
<dbReference type="InterPro" id="IPR021789">
    <property type="entry name" value="KHA_dom"/>
</dbReference>
<dbReference type="EMBL" id="JAPFFI010000004">
    <property type="protein sequence ID" value="KAJ6396519.1"/>
    <property type="molecule type" value="Genomic_DNA"/>
</dbReference>
<dbReference type="PANTHER" id="PTHR45743:SF3">
    <property type="entry name" value="POTASSIUM CHANNEL SKOR"/>
    <property type="match status" value="1"/>
</dbReference>
<protein>
    <recommendedName>
        <fullName evidence="7">Potassium channel</fullName>
    </recommendedName>
</protein>
<dbReference type="InterPro" id="IPR014710">
    <property type="entry name" value="RmlC-like_jellyroll"/>
</dbReference>
<dbReference type="Proteomes" id="UP001141253">
    <property type="component" value="Chromosome 4"/>
</dbReference>
<comment type="domain">
    <text evidence="7">The segment S4 is probably the voltage-sensor and is characterized by a series of positively charged amino acids. The pore-forming region H5 is enclosed by the transmembrane segments S5 and S6 in the Shaker-type (1P/6TM) and contains the GYGD signature motif which seems to be involved in potassium selectivity.</text>
</comment>
<dbReference type="CDD" id="cd00038">
    <property type="entry name" value="CAP_ED"/>
    <property type="match status" value="1"/>
</dbReference>
<dbReference type="SUPFAM" id="SSF48403">
    <property type="entry name" value="Ankyrin repeat"/>
    <property type="match status" value="1"/>
</dbReference>
<evidence type="ECO:0000256" key="6">
    <source>
        <dbReference type="PROSITE-ProRule" id="PRU00023"/>
    </source>
</evidence>
<keyword evidence="1 7" id="KW-0633">Potassium transport</keyword>
<dbReference type="InterPro" id="IPR002110">
    <property type="entry name" value="Ankyrin_rpt"/>
</dbReference>
<comment type="caution">
    <text evidence="10">The sequence shown here is derived from an EMBL/GenBank/DDBJ whole genome shotgun (WGS) entry which is preliminary data.</text>
</comment>
<comment type="function">
    <text evidence="7">Potassium channel.</text>
</comment>
<evidence type="ECO:0000256" key="4">
    <source>
        <dbReference type="ARBA" id="ARBA00022958"/>
    </source>
</evidence>
<proteinExistence type="inferred from homology"/>
<dbReference type="SMART" id="SM00248">
    <property type="entry name" value="ANK"/>
    <property type="match status" value="3"/>
</dbReference>
<comment type="similarity">
    <text evidence="7">Belongs to the potassium channel family. Plant (TC 1.A.1.4) subfamily.</text>
</comment>